<dbReference type="Proteomes" id="UP001174909">
    <property type="component" value="Unassembled WGS sequence"/>
</dbReference>
<evidence type="ECO:0000313" key="3">
    <source>
        <dbReference type="Proteomes" id="UP001174909"/>
    </source>
</evidence>
<reference evidence="2" key="1">
    <citation type="submission" date="2023-03" db="EMBL/GenBank/DDBJ databases">
        <authorList>
            <person name="Steffen K."/>
            <person name="Cardenas P."/>
        </authorList>
    </citation>
    <scope>NUCLEOTIDE SEQUENCE</scope>
</reference>
<feature type="compositionally biased region" description="Basic and acidic residues" evidence="1">
    <location>
        <begin position="34"/>
        <end position="47"/>
    </location>
</feature>
<sequence length="87" mass="9408">MENDGGDTRFFGEGVSERASATFDSQNYPAPTEVSEHGVDPEVRPPDNHPTPVQEQGRAKGAEQRVPEISLTARNRQSSSSQPVTKG</sequence>
<gene>
    <name evidence="2" type="ORF">GBAR_LOCUS18007</name>
</gene>
<keyword evidence="3" id="KW-1185">Reference proteome</keyword>
<dbReference type="EMBL" id="CASHTH010002562">
    <property type="protein sequence ID" value="CAI8031772.1"/>
    <property type="molecule type" value="Genomic_DNA"/>
</dbReference>
<dbReference type="AlphaFoldDB" id="A0AA35SMG8"/>
<feature type="compositionally biased region" description="Basic and acidic residues" evidence="1">
    <location>
        <begin position="57"/>
        <end position="66"/>
    </location>
</feature>
<organism evidence="2 3">
    <name type="scientific">Geodia barretti</name>
    <name type="common">Barrett's horny sponge</name>
    <dbReference type="NCBI Taxonomy" id="519541"/>
    <lineage>
        <taxon>Eukaryota</taxon>
        <taxon>Metazoa</taxon>
        <taxon>Porifera</taxon>
        <taxon>Demospongiae</taxon>
        <taxon>Heteroscleromorpha</taxon>
        <taxon>Tetractinellida</taxon>
        <taxon>Astrophorina</taxon>
        <taxon>Geodiidae</taxon>
        <taxon>Geodia</taxon>
    </lineage>
</organism>
<name>A0AA35SMG8_GEOBA</name>
<accession>A0AA35SMG8</accession>
<feature type="compositionally biased region" description="Polar residues" evidence="1">
    <location>
        <begin position="72"/>
        <end position="87"/>
    </location>
</feature>
<evidence type="ECO:0000313" key="2">
    <source>
        <dbReference type="EMBL" id="CAI8031772.1"/>
    </source>
</evidence>
<evidence type="ECO:0000256" key="1">
    <source>
        <dbReference type="SAM" id="MobiDB-lite"/>
    </source>
</evidence>
<feature type="region of interest" description="Disordered" evidence="1">
    <location>
        <begin position="1"/>
        <end position="87"/>
    </location>
</feature>
<comment type="caution">
    <text evidence="2">The sequence shown here is derived from an EMBL/GenBank/DDBJ whole genome shotgun (WGS) entry which is preliminary data.</text>
</comment>
<protein>
    <submittedName>
        <fullName evidence="2">Uncharacterized protein</fullName>
    </submittedName>
</protein>
<proteinExistence type="predicted"/>